<comment type="caution">
    <text evidence="2">The sequence shown here is derived from an EMBL/GenBank/DDBJ whole genome shotgun (WGS) entry which is preliminary data.</text>
</comment>
<dbReference type="EMBL" id="MWAK01000030">
    <property type="protein sequence ID" value="OPZ93322.1"/>
    <property type="molecule type" value="Genomic_DNA"/>
</dbReference>
<name>A0A1V5MJQ8_UNCT6</name>
<sequence>MEKNRESAVVKKVMDYGGVGIRILKADRVKIYRDIDNLLYAEVAEAGLETPRLYRGVFAVLCFPVSGPDRYISLRYVNPSGQEEEIGVIREPIEFPREDRIQLAKSLAQYYFEFEIERIVSIEFRYNLLMFDVLTNFGPRQFEMRWRGDRALSLGEKGKVLLDVYDCRYIVRDVSALPREDQALFNRFIYW</sequence>
<dbReference type="InterPro" id="IPR015005">
    <property type="entry name" value="DUF1854"/>
</dbReference>
<reference evidence="2 3" key="1">
    <citation type="submission" date="2017-02" db="EMBL/GenBank/DDBJ databases">
        <title>Delving into the versatile metabolic prowess of the omnipresent phylum Bacteroidetes.</title>
        <authorList>
            <person name="Nobu M.K."/>
            <person name="Mei R."/>
            <person name="Narihiro T."/>
            <person name="Kuroda K."/>
            <person name="Liu W.-T."/>
        </authorList>
    </citation>
    <scope>NUCLEOTIDE SEQUENCE [LARGE SCALE GENOMIC DNA]</scope>
    <source>
        <strain evidence="2">ADurb.Bin417</strain>
    </source>
</reference>
<evidence type="ECO:0000313" key="2">
    <source>
        <dbReference type="EMBL" id="OPZ93322.1"/>
    </source>
</evidence>
<organism evidence="2 3">
    <name type="scientific">candidate division TA06 bacterium ADurb.Bin417</name>
    <dbReference type="NCBI Taxonomy" id="1852828"/>
    <lineage>
        <taxon>Bacteria</taxon>
        <taxon>Bacteria division TA06</taxon>
    </lineage>
</organism>
<dbReference type="AlphaFoldDB" id="A0A1V5MJQ8"/>
<gene>
    <name evidence="2" type="ORF">BWY73_00380</name>
</gene>
<proteinExistence type="predicted"/>
<evidence type="ECO:0000313" key="3">
    <source>
        <dbReference type="Proteomes" id="UP000485484"/>
    </source>
</evidence>
<feature type="domain" description="DUF1854" evidence="1">
    <location>
        <begin position="54"/>
        <end position="188"/>
    </location>
</feature>
<accession>A0A1V5MJQ8</accession>
<protein>
    <recommendedName>
        <fullName evidence="1">DUF1854 domain-containing protein</fullName>
    </recommendedName>
</protein>
<dbReference type="Pfam" id="PF08909">
    <property type="entry name" value="DUF1854"/>
    <property type="match status" value="1"/>
</dbReference>
<dbReference type="Proteomes" id="UP000485484">
    <property type="component" value="Unassembled WGS sequence"/>
</dbReference>
<evidence type="ECO:0000259" key="1">
    <source>
        <dbReference type="Pfam" id="PF08909"/>
    </source>
</evidence>